<dbReference type="Pfam" id="PF03572">
    <property type="entry name" value="Peptidase_S41"/>
    <property type="match status" value="1"/>
</dbReference>
<dbReference type="AlphaFoldDB" id="A0A5C8GEM6"/>
<dbReference type="SUPFAM" id="SSF52096">
    <property type="entry name" value="ClpP/crotonase"/>
    <property type="match status" value="1"/>
</dbReference>
<evidence type="ECO:0000313" key="4">
    <source>
        <dbReference type="Proteomes" id="UP000321612"/>
    </source>
</evidence>
<keyword evidence="1" id="KW-0732">Signal</keyword>
<dbReference type="Proteomes" id="UP000321612">
    <property type="component" value="Unassembled WGS sequence"/>
</dbReference>
<gene>
    <name evidence="3" type="ORF">ETF27_09210</name>
</gene>
<evidence type="ECO:0000313" key="3">
    <source>
        <dbReference type="EMBL" id="TXJ59728.1"/>
    </source>
</evidence>
<dbReference type="EMBL" id="SDIK01000072">
    <property type="protein sequence ID" value="TXJ59728.1"/>
    <property type="molecule type" value="Genomic_DNA"/>
</dbReference>
<dbReference type="OrthoDB" id="6397760at2"/>
<dbReference type="InterPro" id="IPR029045">
    <property type="entry name" value="ClpP/crotonase-like_dom_sf"/>
</dbReference>
<dbReference type="CDD" id="cd07563">
    <property type="entry name" value="Peptidase_S41_IRBP"/>
    <property type="match status" value="1"/>
</dbReference>
<dbReference type="PANTHER" id="PTHR11261">
    <property type="entry name" value="INTERPHOTORECEPTOR RETINOID-BINDING PROTEIN"/>
    <property type="match status" value="1"/>
</dbReference>
<dbReference type="Pfam" id="PF14684">
    <property type="entry name" value="Tricorn_C1"/>
    <property type="match status" value="1"/>
</dbReference>
<dbReference type="Gene3D" id="3.30.750.44">
    <property type="match status" value="1"/>
</dbReference>
<dbReference type="SMART" id="SM00245">
    <property type="entry name" value="TSPc"/>
    <property type="match status" value="1"/>
</dbReference>
<sequence length="341" mass="39057">MKLICPKFLLSYSVVVVCMLLTTISFTSCVTNDDFPDDPQGNFEALWKILDEHYCFFSQKGIDWNEIHKRYTRKFHNGMTESQQFEVMADMLSELKDGHVNLFTSFNTARYWSWHENYPRNYSDSLIRKYIKTDYLIASGMDYTILDDNIGYLRCSSFQNGMGAGNLDYIFLFFQPCKGIIIDIRDNGGGALTNAEELAARFTNESRLVGYIQHKTGRGHDDFSGLKEQILKPGKGIRWQKPVVVLTNRSVFSAANEFVKYMRCCPNVRTVGDCTGGGAGLPFTSELPNGWSVRFSACPMFDKDKRLTEFGIEPDYKVALTTEDFHRGKDTIIEFARKLMR</sequence>
<comment type="caution">
    <text evidence="3">The sequence shown here is derived from an EMBL/GenBank/DDBJ whole genome shotgun (WGS) entry which is preliminary data.</text>
</comment>
<organism evidence="3 4">
    <name type="scientific">Prevotella brunnea</name>
    <dbReference type="NCBI Taxonomy" id="2508867"/>
    <lineage>
        <taxon>Bacteria</taxon>
        <taxon>Pseudomonadati</taxon>
        <taxon>Bacteroidota</taxon>
        <taxon>Bacteroidia</taxon>
        <taxon>Bacteroidales</taxon>
        <taxon>Prevotellaceae</taxon>
        <taxon>Prevotella</taxon>
    </lineage>
</organism>
<accession>A0A5C8GEM6</accession>
<dbReference type="InterPro" id="IPR005151">
    <property type="entry name" value="Tail-specific_protease"/>
</dbReference>
<keyword evidence="4" id="KW-1185">Reference proteome</keyword>
<name>A0A5C8GEM6_9BACT</name>
<reference evidence="4" key="1">
    <citation type="submission" date="2019-05" db="EMBL/GenBank/DDBJ databases">
        <title>Prevotella brunnea sp. nov., isolated from a wound of a patient.</title>
        <authorList>
            <person name="Buhl M."/>
        </authorList>
    </citation>
    <scope>NUCLEOTIDE SEQUENCE [LARGE SCALE GENOMIC DNA]</scope>
    <source>
        <strain evidence="4">A2672</strain>
    </source>
</reference>
<dbReference type="GO" id="GO:0008236">
    <property type="term" value="F:serine-type peptidase activity"/>
    <property type="evidence" value="ECO:0007669"/>
    <property type="project" value="InterPro"/>
</dbReference>
<dbReference type="Gene3D" id="3.90.226.10">
    <property type="entry name" value="2-enoyl-CoA Hydratase, Chain A, domain 1"/>
    <property type="match status" value="1"/>
</dbReference>
<dbReference type="PANTHER" id="PTHR11261:SF3">
    <property type="entry name" value="RETINOL-BINDING PROTEIN 3"/>
    <property type="match status" value="1"/>
</dbReference>
<dbReference type="PROSITE" id="PS51257">
    <property type="entry name" value="PROKAR_LIPOPROTEIN"/>
    <property type="match status" value="1"/>
</dbReference>
<feature type="signal peptide" evidence="1">
    <location>
        <begin position="1"/>
        <end position="27"/>
    </location>
</feature>
<evidence type="ECO:0000256" key="1">
    <source>
        <dbReference type="SAM" id="SignalP"/>
    </source>
</evidence>
<feature type="domain" description="Tail specific protease" evidence="2">
    <location>
        <begin position="119"/>
        <end position="319"/>
    </location>
</feature>
<feature type="chain" id="PRO_5022716146" evidence="1">
    <location>
        <begin position="28"/>
        <end position="341"/>
    </location>
</feature>
<proteinExistence type="predicted"/>
<evidence type="ECO:0000259" key="2">
    <source>
        <dbReference type="SMART" id="SM00245"/>
    </source>
</evidence>
<dbReference type="InterPro" id="IPR028204">
    <property type="entry name" value="Tricorn_C1"/>
</dbReference>
<protein>
    <submittedName>
        <fullName evidence="3">S41 family peptidase</fullName>
    </submittedName>
</protein>
<dbReference type="GO" id="GO:0006508">
    <property type="term" value="P:proteolysis"/>
    <property type="evidence" value="ECO:0007669"/>
    <property type="project" value="InterPro"/>
</dbReference>